<evidence type="ECO:0000313" key="3">
    <source>
        <dbReference type="Proteomes" id="UP000596742"/>
    </source>
</evidence>
<dbReference type="AlphaFoldDB" id="A0A8B6G0G3"/>
<dbReference type="OrthoDB" id="6094704at2759"/>
<name>A0A8B6G0G3_MYTGA</name>
<dbReference type="InterPro" id="IPR019410">
    <property type="entry name" value="Methyltransf_16"/>
</dbReference>
<dbReference type="GO" id="GO:0005634">
    <property type="term" value="C:nucleus"/>
    <property type="evidence" value="ECO:0007669"/>
    <property type="project" value="TreeGrafter"/>
</dbReference>
<protein>
    <recommendedName>
        <fullName evidence="4">Methyltransferase-like protein 22</fullName>
    </recommendedName>
</protein>
<dbReference type="Gene3D" id="3.40.50.150">
    <property type="entry name" value="Vaccinia Virus protein VP39"/>
    <property type="match status" value="1"/>
</dbReference>
<dbReference type="CDD" id="cd02440">
    <property type="entry name" value="AdoMet_MTases"/>
    <property type="match status" value="1"/>
</dbReference>
<evidence type="ECO:0008006" key="4">
    <source>
        <dbReference type="Google" id="ProtNLM"/>
    </source>
</evidence>
<dbReference type="InterPro" id="IPR029063">
    <property type="entry name" value="SAM-dependent_MTases_sf"/>
</dbReference>
<sequence>MQKDELVLSDVHLQVQSNQSKGYNISRFYYSEDPYTKKKKQVSTKTTEDGNLHRSKLVNGSLTDITQGIDKQAEVTTKDGTEGDEKTEDKDNTEMDRDIGGIEIYKDDKCIGEVKTDKDVCGVKIDKDICEVKKSKDVCKVKKNSDGDVEVQRRKRKIEDLSVMTIAHKMETTLENVGQQIWLASLLMADFIISHKEEFQGKRILDLGAGVGLTSVVAAMYADHIISTDIGKDIKELAQHNLDQNNIKDVTNFSVEEFDWFENKYTAVDKTDEVKLKMDHEVESDIDSCDIIISADVIYDNNITDALFRTVYGVMVYTSINTWYISTEKRYVFTLQDFDIACPAYLHFRECLTQLQDMSDHGQFTISCKEEIPQCFQYNRTKELELWKVTIQRHSTTK</sequence>
<gene>
    <name evidence="2" type="ORF">MGAL_10B069364</name>
</gene>
<feature type="compositionally biased region" description="Basic and acidic residues" evidence="1">
    <location>
        <begin position="71"/>
        <end position="94"/>
    </location>
</feature>
<dbReference type="Proteomes" id="UP000596742">
    <property type="component" value="Unassembled WGS sequence"/>
</dbReference>
<evidence type="ECO:0000256" key="1">
    <source>
        <dbReference type="SAM" id="MobiDB-lite"/>
    </source>
</evidence>
<dbReference type="SUPFAM" id="SSF53335">
    <property type="entry name" value="S-adenosyl-L-methionine-dependent methyltransferases"/>
    <property type="match status" value="1"/>
</dbReference>
<dbReference type="Pfam" id="PF10294">
    <property type="entry name" value="Methyltransf_16"/>
    <property type="match status" value="1"/>
</dbReference>
<dbReference type="PANTHER" id="PTHR23108:SF0">
    <property type="entry name" value="METHYLTRANSFERASE-LIKE PROTEIN 22"/>
    <property type="match status" value="1"/>
</dbReference>
<dbReference type="InterPro" id="IPR038899">
    <property type="entry name" value="METTL22"/>
</dbReference>
<keyword evidence="3" id="KW-1185">Reference proteome</keyword>
<accession>A0A8B6G0G3</accession>
<proteinExistence type="predicted"/>
<reference evidence="2" key="1">
    <citation type="submission" date="2018-11" db="EMBL/GenBank/DDBJ databases">
        <authorList>
            <person name="Alioto T."/>
            <person name="Alioto T."/>
        </authorList>
    </citation>
    <scope>NUCLEOTIDE SEQUENCE</scope>
</reference>
<dbReference type="PANTHER" id="PTHR23108">
    <property type="entry name" value="METHYLTRANSFERASE-RELATED"/>
    <property type="match status" value="1"/>
</dbReference>
<feature type="region of interest" description="Disordered" evidence="1">
    <location>
        <begin position="68"/>
        <end position="94"/>
    </location>
</feature>
<comment type="caution">
    <text evidence="2">The sequence shown here is derived from an EMBL/GenBank/DDBJ whole genome shotgun (WGS) entry which is preliminary data.</text>
</comment>
<evidence type="ECO:0000313" key="2">
    <source>
        <dbReference type="EMBL" id="VDI57000.1"/>
    </source>
</evidence>
<dbReference type="GO" id="GO:0008276">
    <property type="term" value="F:protein methyltransferase activity"/>
    <property type="evidence" value="ECO:0007669"/>
    <property type="project" value="InterPro"/>
</dbReference>
<dbReference type="EMBL" id="UYJE01007681">
    <property type="protein sequence ID" value="VDI57000.1"/>
    <property type="molecule type" value="Genomic_DNA"/>
</dbReference>
<organism evidence="2 3">
    <name type="scientific">Mytilus galloprovincialis</name>
    <name type="common">Mediterranean mussel</name>
    <dbReference type="NCBI Taxonomy" id="29158"/>
    <lineage>
        <taxon>Eukaryota</taxon>
        <taxon>Metazoa</taxon>
        <taxon>Spiralia</taxon>
        <taxon>Lophotrochozoa</taxon>
        <taxon>Mollusca</taxon>
        <taxon>Bivalvia</taxon>
        <taxon>Autobranchia</taxon>
        <taxon>Pteriomorphia</taxon>
        <taxon>Mytilida</taxon>
        <taxon>Mytiloidea</taxon>
        <taxon>Mytilidae</taxon>
        <taxon>Mytilinae</taxon>
        <taxon>Mytilus</taxon>
    </lineage>
</organism>